<dbReference type="OrthoDB" id="2684964at2759"/>
<keyword evidence="2" id="KW-0479">Metal-binding</keyword>
<dbReference type="AlphaFoldDB" id="A0A0C9XKB7"/>
<evidence type="ECO:0000256" key="1">
    <source>
        <dbReference type="ARBA" id="ARBA00001968"/>
    </source>
</evidence>
<evidence type="ECO:0000259" key="4">
    <source>
        <dbReference type="Pfam" id="PF13359"/>
    </source>
</evidence>
<dbReference type="HOGENOM" id="CLU_040082_4_1_1"/>
<feature type="non-terminal residue" evidence="5">
    <location>
        <position position="126"/>
    </location>
</feature>
<evidence type="ECO:0000256" key="3">
    <source>
        <dbReference type="SAM" id="MobiDB-lite"/>
    </source>
</evidence>
<reference evidence="6" key="2">
    <citation type="submission" date="2015-01" db="EMBL/GenBank/DDBJ databases">
        <title>Evolutionary Origins and Diversification of the Mycorrhizal Mutualists.</title>
        <authorList>
            <consortium name="DOE Joint Genome Institute"/>
            <consortium name="Mycorrhizal Genomics Consortium"/>
            <person name="Kohler A."/>
            <person name="Kuo A."/>
            <person name="Nagy L.G."/>
            <person name="Floudas D."/>
            <person name="Copeland A."/>
            <person name="Barry K.W."/>
            <person name="Cichocki N."/>
            <person name="Veneault-Fourrey C."/>
            <person name="LaButti K."/>
            <person name="Lindquist E.A."/>
            <person name="Lipzen A."/>
            <person name="Lundell T."/>
            <person name="Morin E."/>
            <person name="Murat C."/>
            <person name="Riley R."/>
            <person name="Ohm R."/>
            <person name="Sun H."/>
            <person name="Tunlid A."/>
            <person name="Henrissat B."/>
            <person name="Grigoriev I.V."/>
            <person name="Hibbett D.S."/>
            <person name="Martin F."/>
        </authorList>
    </citation>
    <scope>NUCLEOTIDE SEQUENCE [LARGE SCALE GENOMIC DNA]</scope>
    <source>
        <strain evidence="6">441</strain>
    </source>
</reference>
<feature type="domain" description="DDE Tnp4" evidence="4">
    <location>
        <begin position="6"/>
        <end position="59"/>
    </location>
</feature>
<evidence type="ECO:0000256" key="2">
    <source>
        <dbReference type="ARBA" id="ARBA00022723"/>
    </source>
</evidence>
<dbReference type="GO" id="GO:0046872">
    <property type="term" value="F:metal ion binding"/>
    <property type="evidence" value="ECO:0007669"/>
    <property type="project" value="UniProtKB-KW"/>
</dbReference>
<comment type="cofactor">
    <cofactor evidence="1">
        <name>a divalent metal cation</name>
        <dbReference type="ChEBI" id="CHEBI:60240"/>
    </cofactor>
</comment>
<proteinExistence type="predicted"/>
<dbReference type="InterPro" id="IPR027806">
    <property type="entry name" value="HARBI1_dom"/>
</dbReference>
<reference evidence="5 6" key="1">
    <citation type="submission" date="2014-04" db="EMBL/GenBank/DDBJ databases">
        <authorList>
            <consortium name="DOE Joint Genome Institute"/>
            <person name="Kuo A."/>
            <person name="Kohler A."/>
            <person name="Costa M.D."/>
            <person name="Nagy L.G."/>
            <person name="Floudas D."/>
            <person name="Copeland A."/>
            <person name="Barry K.W."/>
            <person name="Cichocki N."/>
            <person name="Veneault-Fourrey C."/>
            <person name="LaButti K."/>
            <person name="Lindquist E.A."/>
            <person name="Lipzen A."/>
            <person name="Lundell T."/>
            <person name="Morin E."/>
            <person name="Murat C."/>
            <person name="Sun H."/>
            <person name="Tunlid A."/>
            <person name="Henrissat B."/>
            <person name="Grigoriev I.V."/>
            <person name="Hibbett D.S."/>
            <person name="Martin F."/>
            <person name="Nordberg H.P."/>
            <person name="Cantor M.N."/>
            <person name="Hua S.X."/>
        </authorList>
    </citation>
    <scope>NUCLEOTIDE SEQUENCE [LARGE SCALE GENOMIC DNA]</scope>
    <source>
        <strain evidence="5 6">441</strain>
    </source>
</reference>
<keyword evidence="6" id="KW-1185">Reference proteome</keyword>
<dbReference type="Proteomes" id="UP000054018">
    <property type="component" value="Unassembled WGS sequence"/>
</dbReference>
<dbReference type="Pfam" id="PF13359">
    <property type="entry name" value="DDE_Tnp_4"/>
    <property type="match status" value="1"/>
</dbReference>
<organism evidence="5 6">
    <name type="scientific">Pisolithus microcarpus 441</name>
    <dbReference type="NCBI Taxonomy" id="765257"/>
    <lineage>
        <taxon>Eukaryota</taxon>
        <taxon>Fungi</taxon>
        <taxon>Dikarya</taxon>
        <taxon>Basidiomycota</taxon>
        <taxon>Agaricomycotina</taxon>
        <taxon>Agaricomycetes</taxon>
        <taxon>Agaricomycetidae</taxon>
        <taxon>Boletales</taxon>
        <taxon>Sclerodermatineae</taxon>
        <taxon>Pisolithaceae</taxon>
        <taxon>Pisolithus</taxon>
    </lineage>
</organism>
<accession>A0A0C9XKB7</accession>
<sequence>FYRPANKEELFNLQHASAQNVVKHIFGVIKHHFRILLLPLEYPIKIQALIPVVLCIVYNIIRSLDEEPDSDSEMGDSSSSIVQEGNSDDEEGEVGALNQEPSSKALRDSIAEEMWWDYQNHLCSAH</sequence>
<feature type="region of interest" description="Disordered" evidence="3">
    <location>
        <begin position="66"/>
        <end position="104"/>
    </location>
</feature>
<dbReference type="EMBL" id="KN834047">
    <property type="protein sequence ID" value="KIK12790.1"/>
    <property type="molecule type" value="Genomic_DNA"/>
</dbReference>
<evidence type="ECO:0000313" key="6">
    <source>
        <dbReference type="Proteomes" id="UP000054018"/>
    </source>
</evidence>
<protein>
    <recommendedName>
        <fullName evidence="4">DDE Tnp4 domain-containing protein</fullName>
    </recommendedName>
</protein>
<dbReference type="STRING" id="765257.A0A0C9XKB7"/>
<gene>
    <name evidence="5" type="ORF">PISMIDRAFT_120244</name>
</gene>
<name>A0A0C9XKB7_9AGAM</name>
<evidence type="ECO:0000313" key="5">
    <source>
        <dbReference type="EMBL" id="KIK12790.1"/>
    </source>
</evidence>